<comment type="caution">
    <text evidence="3">The sequence shown here is derived from an EMBL/GenBank/DDBJ whole genome shotgun (WGS) entry which is preliminary data.</text>
</comment>
<dbReference type="Pfam" id="PF02498">
    <property type="entry name" value="Bro-N"/>
    <property type="match status" value="1"/>
</dbReference>
<keyword evidence="4" id="KW-1185">Reference proteome</keyword>
<gene>
    <name evidence="3" type="ORF">H9646_13580</name>
</gene>
<organism evidence="3 4">
    <name type="scientific">Comamonas avium</name>
    <dbReference type="NCBI Taxonomy" id="2762231"/>
    <lineage>
        <taxon>Bacteria</taxon>
        <taxon>Pseudomonadati</taxon>
        <taxon>Pseudomonadota</taxon>
        <taxon>Betaproteobacteria</taxon>
        <taxon>Burkholderiales</taxon>
        <taxon>Comamonadaceae</taxon>
        <taxon>Comamonas</taxon>
    </lineage>
</organism>
<feature type="region of interest" description="Disordered" evidence="1">
    <location>
        <begin position="222"/>
        <end position="247"/>
    </location>
</feature>
<name>A0ABR8SDE9_9BURK</name>
<evidence type="ECO:0000256" key="1">
    <source>
        <dbReference type="SAM" id="MobiDB-lite"/>
    </source>
</evidence>
<protein>
    <submittedName>
        <fullName evidence="3">Bro-N domain-containing protein</fullName>
    </submittedName>
</protein>
<dbReference type="SMART" id="SM01040">
    <property type="entry name" value="Bro-N"/>
    <property type="match status" value="1"/>
</dbReference>
<dbReference type="InterPro" id="IPR003497">
    <property type="entry name" value="BRO_N_domain"/>
</dbReference>
<evidence type="ECO:0000313" key="3">
    <source>
        <dbReference type="EMBL" id="MBD7961506.1"/>
    </source>
</evidence>
<sequence length="247" mass="27515">MADITTRASALSFRSTRFEIIDQHGQHWLKASDLARALGYAREDAISRIYERNAAEFREDMTLTVKLTVNGINDSKRKKEVRIFSLRGAHLLAMFARTSVAKEFRTWVLDVLEQQSGNHSQLPETTSHIDLARQLAHAATAQVYQAVFDAVLRDGEPPHSTRLLLGFTGNSNALVPQVQTLEEGTFAMTLAQLTKAIRTDLMVPDTTLANLATACTQRLANHAEAQERRSTQQASTQGLTQSKLQLR</sequence>
<evidence type="ECO:0000313" key="4">
    <source>
        <dbReference type="Proteomes" id="UP000634919"/>
    </source>
</evidence>
<proteinExistence type="predicted"/>
<reference evidence="3 4" key="1">
    <citation type="submission" date="2020-08" db="EMBL/GenBank/DDBJ databases">
        <title>A Genomic Blueprint of the Chicken Gut Microbiome.</title>
        <authorList>
            <person name="Gilroy R."/>
            <person name="Ravi A."/>
            <person name="Getino M."/>
            <person name="Pursley I."/>
            <person name="Horton D.L."/>
            <person name="Alikhan N.-F."/>
            <person name="Baker D."/>
            <person name="Gharbi K."/>
            <person name="Hall N."/>
            <person name="Watson M."/>
            <person name="Adriaenssens E.M."/>
            <person name="Foster-Nyarko E."/>
            <person name="Jarju S."/>
            <person name="Secka A."/>
            <person name="Antonio M."/>
            <person name="Oren A."/>
            <person name="Chaudhuri R."/>
            <person name="La Ragione R.M."/>
            <person name="Hildebrand F."/>
            <person name="Pallen M.J."/>
        </authorList>
    </citation>
    <scope>NUCLEOTIDE SEQUENCE [LARGE SCALE GENOMIC DNA]</scope>
    <source>
        <strain evidence="3 4">Sa2CVA6</strain>
    </source>
</reference>
<evidence type="ECO:0000259" key="2">
    <source>
        <dbReference type="PROSITE" id="PS51750"/>
    </source>
</evidence>
<dbReference type="PROSITE" id="PS51750">
    <property type="entry name" value="BRO_N"/>
    <property type="match status" value="1"/>
</dbReference>
<dbReference type="Proteomes" id="UP000634919">
    <property type="component" value="Unassembled WGS sequence"/>
</dbReference>
<feature type="compositionally biased region" description="Polar residues" evidence="1">
    <location>
        <begin position="231"/>
        <end position="247"/>
    </location>
</feature>
<dbReference type="EMBL" id="JACSQK010000006">
    <property type="protein sequence ID" value="MBD7961506.1"/>
    <property type="molecule type" value="Genomic_DNA"/>
</dbReference>
<feature type="domain" description="Bro-N" evidence="2">
    <location>
        <begin position="1"/>
        <end position="129"/>
    </location>
</feature>
<accession>A0ABR8SDE9</accession>
<dbReference type="RefSeq" id="WP_191723898.1">
    <property type="nucleotide sequence ID" value="NZ_JACSQK010000006.1"/>
</dbReference>